<feature type="domain" description="Histidine kinase/HSP90-like ATPase" evidence="2">
    <location>
        <begin position="16"/>
        <end position="141"/>
    </location>
</feature>
<comment type="caution">
    <text evidence="3">The sequence shown here is derived from an EMBL/GenBank/DDBJ whole genome shotgun (WGS) entry which is preliminary data.</text>
</comment>
<dbReference type="CDD" id="cd16936">
    <property type="entry name" value="HATPase_RsbW-like"/>
    <property type="match status" value="1"/>
</dbReference>
<dbReference type="Pfam" id="PF13581">
    <property type="entry name" value="HATPase_c_2"/>
    <property type="match status" value="1"/>
</dbReference>
<protein>
    <submittedName>
        <fullName evidence="3">Serine-protein kinase rsbw</fullName>
        <ecNumber evidence="3">2.7.11.1</ecNumber>
    </submittedName>
</protein>
<organism evidence="3">
    <name type="scientific">hydrocarbon metagenome</name>
    <dbReference type="NCBI Taxonomy" id="938273"/>
    <lineage>
        <taxon>unclassified sequences</taxon>
        <taxon>metagenomes</taxon>
        <taxon>ecological metagenomes</taxon>
    </lineage>
</organism>
<keyword evidence="3" id="KW-0418">Kinase</keyword>
<evidence type="ECO:0000256" key="1">
    <source>
        <dbReference type="ARBA" id="ARBA00022527"/>
    </source>
</evidence>
<keyword evidence="3" id="KW-0808">Transferase</keyword>
<dbReference type="EC" id="2.7.11.1" evidence="3"/>
<proteinExistence type="predicted"/>
<evidence type="ECO:0000259" key="2">
    <source>
        <dbReference type="Pfam" id="PF13581"/>
    </source>
</evidence>
<dbReference type="Gene3D" id="3.30.565.10">
    <property type="entry name" value="Histidine kinase-like ATPase, C-terminal domain"/>
    <property type="match status" value="1"/>
</dbReference>
<accession>A0A0W8FZ19</accession>
<reference evidence="3" key="1">
    <citation type="journal article" date="2015" name="Proc. Natl. Acad. Sci. U.S.A.">
        <title>Networks of energetic and metabolic interactions define dynamics in microbial communities.</title>
        <authorList>
            <person name="Embree M."/>
            <person name="Liu J.K."/>
            <person name="Al-Bassam M.M."/>
            <person name="Zengler K."/>
        </authorList>
    </citation>
    <scope>NUCLEOTIDE SEQUENCE</scope>
</reference>
<sequence>MTSKNYNINKELTVKSTTDNLAVIREFIKNSAIESGFSNDTISKISLAVDEACTNIIKHAYKYSPDREIKILTQFNDSKLTIRITDNGDKFDPNLIPEPNLKEYHRQKKVGGLGMFLMKKLMDEVQYNTLSGNKNQVVLVKYLA</sequence>
<keyword evidence="1" id="KW-0723">Serine/threonine-protein kinase</keyword>
<dbReference type="InterPro" id="IPR050267">
    <property type="entry name" value="Anti-sigma-factor_SerPK"/>
</dbReference>
<gene>
    <name evidence="3" type="ORF">ASZ90_004015</name>
</gene>
<dbReference type="GO" id="GO:0004674">
    <property type="term" value="F:protein serine/threonine kinase activity"/>
    <property type="evidence" value="ECO:0007669"/>
    <property type="project" value="UniProtKB-KW"/>
</dbReference>
<dbReference type="AlphaFoldDB" id="A0A0W8FZ19"/>
<dbReference type="InterPro" id="IPR003594">
    <property type="entry name" value="HATPase_dom"/>
</dbReference>
<dbReference type="PANTHER" id="PTHR35526">
    <property type="entry name" value="ANTI-SIGMA-F FACTOR RSBW-RELATED"/>
    <property type="match status" value="1"/>
</dbReference>
<dbReference type="SUPFAM" id="SSF55874">
    <property type="entry name" value="ATPase domain of HSP90 chaperone/DNA topoisomerase II/histidine kinase"/>
    <property type="match status" value="1"/>
</dbReference>
<dbReference type="InterPro" id="IPR036890">
    <property type="entry name" value="HATPase_C_sf"/>
</dbReference>
<dbReference type="EMBL" id="LNQE01000523">
    <property type="protein sequence ID" value="KUG26154.1"/>
    <property type="molecule type" value="Genomic_DNA"/>
</dbReference>
<evidence type="ECO:0000313" key="3">
    <source>
        <dbReference type="EMBL" id="KUG26154.1"/>
    </source>
</evidence>
<dbReference type="PANTHER" id="PTHR35526:SF3">
    <property type="entry name" value="ANTI-SIGMA-F FACTOR RSBW"/>
    <property type="match status" value="1"/>
</dbReference>
<name>A0A0W8FZ19_9ZZZZ</name>